<proteinExistence type="predicted"/>
<dbReference type="PROSITE" id="PS51257">
    <property type="entry name" value="PROKAR_LIPOPROTEIN"/>
    <property type="match status" value="1"/>
</dbReference>
<sequence>MKKIISSLCIVIIISAVSSCRQEDEESIRDFNHENSKNNVLQKNADTLNAVAVPGDKDNEVPVVVKGDPPPKNGQQWKH</sequence>
<dbReference type="RefSeq" id="WP_090024145.1">
    <property type="nucleotide sequence ID" value="NZ_FOVD01000002.1"/>
</dbReference>
<feature type="region of interest" description="Disordered" evidence="1">
    <location>
        <begin position="58"/>
        <end position="79"/>
    </location>
</feature>
<accession>A0A1I4XFT4</accession>
<keyword evidence="3" id="KW-1185">Reference proteome</keyword>
<protein>
    <recommendedName>
        <fullName evidence="4">Lipoprotein</fullName>
    </recommendedName>
</protein>
<reference evidence="3" key="1">
    <citation type="submission" date="2016-10" db="EMBL/GenBank/DDBJ databases">
        <authorList>
            <person name="Varghese N."/>
            <person name="Submissions S."/>
        </authorList>
    </citation>
    <scope>NUCLEOTIDE SEQUENCE [LARGE SCALE GENOMIC DNA]</scope>
    <source>
        <strain evidence="3">DSM 25575</strain>
    </source>
</reference>
<evidence type="ECO:0000256" key="1">
    <source>
        <dbReference type="SAM" id="MobiDB-lite"/>
    </source>
</evidence>
<dbReference type="EMBL" id="FOVD01000002">
    <property type="protein sequence ID" value="SFN24635.1"/>
    <property type="molecule type" value="Genomic_DNA"/>
</dbReference>
<organism evidence="2 3">
    <name type="scientific">Chryseobacterium oleae</name>
    <dbReference type="NCBI Taxonomy" id="491207"/>
    <lineage>
        <taxon>Bacteria</taxon>
        <taxon>Pseudomonadati</taxon>
        <taxon>Bacteroidota</taxon>
        <taxon>Flavobacteriia</taxon>
        <taxon>Flavobacteriales</taxon>
        <taxon>Weeksellaceae</taxon>
        <taxon>Chryseobacterium group</taxon>
        <taxon>Chryseobacterium</taxon>
    </lineage>
</organism>
<dbReference type="Proteomes" id="UP000198769">
    <property type="component" value="Unassembled WGS sequence"/>
</dbReference>
<evidence type="ECO:0000313" key="3">
    <source>
        <dbReference type="Proteomes" id="UP000198769"/>
    </source>
</evidence>
<name>A0A1I4XFT4_CHROL</name>
<dbReference type="AlphaFoldDB" id="A0A1I4XFT4"/>
<evidence type="ECO:0000313" key="2">
    <source>
        <dbReference type="EMBL" id="SFN24635.1"/>
    </source>
</evidence>
<gene>
    <name evidence="2" type="ORF">SAMN05421594_1807</name>
</gene>
<evidence type="ECO:0008006" key="4">
    <source>
        <dbReference type="Google" id="ProtNLM"/>
    </source>
</evidence>